<evidence type="ECO:0000256" key="1">
    <source>
        <dbReference type="SAM" id="Phobius"/>
    </source>
</evidence>
<keyword evidence="1" id="KW-0472">Membrane</keyword>
<name>A0A1I7XDF6_HETBA</name>
<dbReference type="Proteomes" id="UP000095283">
    <property type="component" value="Unplaced"/>
</dbReference>
<feature type="transmembrane region" description="Helical" evidence="1">
    <location>
        <begin position="102"/>
        <end position="123"/>
    </location>
</feature>
<reference evidence="3" key="1">
    <citation type="submission" date="2016-11" db="UniProtKB">
        <authorList>
            <consortium name="WormBaseParasite"/>
        </authorList>
    </citation>
    <scope>IDENTIFICATION</scope>
</reference>
<keyword evidence="2" id="KW-1185">Reference proteome</keyword>
<protein>
    <submittedName>
        <fullName evidence="3">Uncharacterized protein</fullName>
    </submittedName>
</protein>
<sequence>MRASMASYNPHRTTPVRSKNLFSLPPPYTITTEEPPVFNARTGKLNAIRLEWIPHSTSIAMCYIAVAVSSLFYYALCFAYNFERIPLEKRKPEYQLFTETSLLHVVCAQWILVFSIFIACLFLQRFIPMPLHIFLSIIASNGSCVLFAINVRKVYDGQITVDCPYFLLTCTICSFALVHCALYLLALFYERTEHKYCSPARSEALHYALQCRLENFRMRERERQERMYFF</sequence>
<dbReference type="AlphaFoldDB" id="A0A1I7XDF6"/>
<organism evidence="2 3">
    <name type="scientific">Heterorhabditis bacteriophora</name>
    <name type="common">Entomopathogenic nematode worm</name>
    <dbReference type="NCBI Taxonomy" id="37862"/>
    <lineage>
        <taxon>Eukaryota</taxon>
        <taxon>Metazoa</taxon>
        <taxon>Ecdysozoa</taxon>
        <taxon>Nematoda</taxon>
        <taxon>Chromadorea</taxon>
        <taxon>Rhabditida</taxon>
        <taxon>Rhabditina</taxon>
        <taxon>Rhabditomorpha</taxon>
        <taxon>Strongyloidea</taxon>
        <taxon>Heterorhabditidae</taxon>
        <taxon>Heterorhabditis</taxon>
    </lineage>
</organism>
<proteinExistence type="predicted"/>
<feature type="transmembrane region" description="Helical" evidence="1">
    <location>
        <begin position="130"/>
        <end position="149"/>
    </location>
</feature>
<evidence type="ECO:0000313" key="3">
    <source>
        <dbReference type="WBParaSite" id="Hba_15735"/>
    </source>
</evidence>
<evidence type="ECO:0000313" key="2">
    <source>
        <dbReference type="Proteomes" id="UP000095283"/>
    </source>
</evidence>
<accession>A0A1I7XDF6</accession>
<feature type="transmembrane region" description="Helical" evidence="1">
    <location>
        <begin position="165"/>
        <end position="189"/>
    </location>
</feature>
<dbReference type="WBParaSite" id="Hba_15735">
    <property type="protein sequence ID" value="Hba_15735"/>
    <property type="gene ID" value="Hba_15735"/>
</dbReference>
<keyword evidence="1" id="KW-0812">Transmembrane</keyword>
<keyword evidence="1" id="KW-1133">Transmembrane helix</keyword>
<feature type="transmembrane region" description="Helical" evidence="1">
    <location>
        <begin position="59"/>
        <end position="82"/>
    </location>
</feature>